<evidence type="ECO:0000256" key="5">
    <source>
        <dbReference type="ARBA" id="ARBA00007417"/>
    </source>
</evidence>
<keyword evidence="7 12" id="KW-0479">Metal-binding</keyword>
<dbReference type="InterPro" id="IPR004794">
    <property type="entry name" value="Eubact_RibD"/>
</dbReference>
<keyword evidence="11" id="KW-0511">Multifunctional enzyme</keyword>
<evidence type="ECO:0000256" key="7">
    <source>
        <dbReference type="ARBA" id="ARBA00022723"/>
    </source>
</evidence>
<evidence type="ECO:0000313" key="17">
    <source>
        <dbReference type="EMBL" id="KAB0680710.1"/>
    </source>
</evidence>
<evidence type="ECO:0000256" key="13">
    <source>
        <dbReference type="PIRSR" id="PIRSR006769-1"/>
    </source>
</evidence>
<comment type="cofactor">
    <cofactor evidence="12 15">
        <name>Zn(2+)</name>
        <dbReference type="ChEBI" id="CHEBI:29105"/>
    </cofactor>
    <text evidence="12 15">Binds 1 zinc ion.</text>
</comment>
<dbReference type="EC" id="3.5.4.26" evidence="12"/>
<dbReference type="Gene3D" id="3.40.140.10">
    <property type="entry name" value="Cytidine Deaminase, domain 2"/>
    <property type="match status" value="1"/>
</dbReference>
<dbReference type="Proteomes" id="UP000432089">
    <property type="component" value="Unassembled WGS sequence"/>
</dbReference>
<evidence type="ECO:0000256" key="4">
    <source>
        <dbReference type="ARBA" id="ARBA00005259"/>
    </source>
</evidence>
<evidence type="ECO:0000256" key="10">
    <source>
        <dbReference type="ARBA" id="ARBA00023002"/>
    </source>
</evidence>
<comment type="similarity">
    <text evidence="5 12">In the C-terminal section; belongs to the HTP reductase family.</text>
</comment>
<sequence>MADDDRRFMAAALRLAERHSGLTGTNPSVGTILVRDGVVVGRGITAPGGRPHAETIALAEAGERAAGATAYVTLEPCSHHGRTPPCAEALIAAGVARVVIAASDPDPRVDGRGAAMLRAAGIVVEAGVLAAEARRSLAGYLSRMTRKRPYVTMKFAISADGMIGRRGEGQVAITGPDANRQTHLLRARSDAILVGIGTVAADDPSLTCRLPGLRDRSPTRIVLDSRLEIRPDSVLVRTARDVPVMVATLAPASEQASAIRAAGCELLACEAEPGTNRIALPELFEDLAARGLSSLMVEPGARLAATLLEQQLADRLIVVRGETIVGAGGVLAPLDAGSPEGFRKVTEYRFGPDRWQEFERLA</sequence>
<dbReference type="AlphaFoldDB" id="A0A7V7PQP1"/>
<dbReference type="GO" id="GO:0008270">
    <property type="term" value="F:zinc ion binding"/>
    <property type="evidence" value="ECO:0007669"/>
    <property type="project" value="InterPro"/>
</dbReference>
<keyword evidence="8 12" id="KW-0862">Zinc</keyword>
<dbReference type="GO" id="GO:0009231">
    <property type="term" value="P:riboflavin biosynthetic process"/>
    <property type="evidence" value="ECO:0007669"/>
    <property type="project" value="UniProtKB-UniPathway"/>
</dbReference>
<reference evidence="17 18" key="1">
    <citation type="submission" date="2019-09" db="EMBL/GenBank/DDBJ databases">
        <title>YIM 132180 draft genome.</title>
        <authorList>
            <person name="Zhang K."/>
        </authorList>
    </citation>
    <scope>NUCLEOTIDE SEQUENCE [LARGE SCALE GENOMIC DNA]</scope>
    <source>
        <strain evidence="17 18">YIM 132180</strain>
    </source>
</reference>
<dbReference type="PANTHER" id="PTHR38011:SF7">
    <property type="entry name" value="2,5-DIAMINO-6-RIBOSYLAMINO-4(3H)-PYRIMIDINONE 5'-PHOSPHATE REDUCTASE"/>
    <property type="match status" value="1"/>
</dbReference>
<dbReference type="InterPro" id="IPR002734">
    <property type="entry name" value="RibDG_C"/>
</dbReference>
<dbReference type="RefSeq" id="WP_150968862.1">
    <property type="nucleotide sequence ID" value="NZ_VZDO01000004.1"/>
</dbReference>
<comment type="pathway">
    <text evidence="2 12">Cofactor biosynthesis; riboflavin biosynthesis; 5-amino-6-(D-ribitylamino)uracil from GTP: step 2/4.</text>
</comment>
<feature type="binding site" evidence="15">
    <location>
        <position position="86"/>
    </location>
    <ligand>
        <name>Zn(2+)</name>
        <dbReference type="ChEBI" id="CHEBI:29105"/>
        <note>catalytic</note>
    </ligand>
</feature>
<evidence type="ECO:0000256" key="2">
    <source>
        <dbReference type="ARBA" id="ARBA00004882"/>
    </source>
</evidence>
<comment type="caution">
    <text evidence="17">The sequence shown here is derived from an EMBL/GenBank/DDBJ whole genome shotgun (WGS) entry which is preliminary data.</text>
</comment>
<feature type="binding site" evidence="14">
    <location>
        <position position="198"/>
    </location>
    <ligand>
        <name>NADP(+)</name>
        <dbReference type="ChEBI" id="CHEBI:58349"/>
    </ligand>
</feature>
<feature type="active site" description="Proton donor" evidence="13">
    <location>
        <position position="54"/>
    </location>
</feature>
<keyword evidence="9 12" id="KW-0521">NADP</keyword>
<evidence type="ECO:0000256" key="11">
    <source>
        <dbReference type="ARBA" id="ARBA00023268"/>
    </source>
</evidence>
<dbReference type="InterPro" id="IPR016193">
    <property type="entry name" value="Cytidine_deaminase-like"/>
</dbReference>
<dbReference type="Pfam" id="PF01872">
    <property type="entry name" value="RibD_C"/>
    <property type="match status" value="1"/>
</dbReference>
<keyword evidence="18" id="KW-1185">Reference proteome</keyword>
<comment type="catalytic activity">
    <reaction evidence="12">
        <text>5-amino-6-(5-phospho-D-ribitylamino)uracil + NADP(+) = 5-amino-6-(5-phospho-D-ribosylamino)uracil + NADPH + H(+)</text>
        <dbReference type="Rhea" id="RHEA:17845"/>
        <dbReference type="ChEBI" id="CHEBI:15378"/>
        <dbReference type="ChEBI" id="CHEBI:57783"/>
        <dbReference type="ChEBI" id="CHEBI:58349"/>
        <dbReference type="ChEBI" id="CHEBI:58421"/>
        <dbReference type="ChEBI" id="CHEBI:58453"/>
        <dbReference type="EC" id="1.1.1.193"/>
    </reaction>
</comment>
<accession>A0A7V7PQP1</accession>
<dbReference type="PANTHER" id="PTHR38011">
    <property type="entry name" value="DIHYDROFOLATE REDUCTASE FAMILY PROTEIN (AFU_ORTHOLOGUE AFUA_8G06820)"/>
    <property type="match status" value="1"/>
</dbReference>
<proteinExistence type="inferred from homology"/>
<dbReference type="CDD" id="cd01284">
    <property type="entry name" value="Riboflavin_deaminase-reductase"/>
    <property type="match status" value="1"/>
</dbReference>
<feature type="binding site" evidence="14">
    <location>
        <position position="202"/>
    </location>
    <ligand>
        <name>NADP(+)</name>
        <dbReference type="ChEBI" id="CHEBI:58349"/>
    </ligand>
</feature>
<dbReference type="Pfam" id="PF00383">
    <property type="entry name" value="dCMP_cyt_deam_1"/>
    <property type="match status" value="1"/>
</dbReference>
<feature type="binding site" evidence="15">
    <location>
        <position position="77"/>
    </location>
    <ligand>
        <name>Zn(2+)</name>
        <dbReference type="ChEBI" id="CHEBI:29105"/>
        <note>catalytic</note>
    </ligand>
</feature>
<keyword evidence="12 17" id="KW-0378">Hydrolase</keyword>
<dbReference type="InterPro" id="IPR050765">
    <property type="entry name" value="Riboflavin_Biosynth_HTPR"/>
</dbReference>
<dbReference type="InterPro" id="IPR002125">
    <property type="entry name" value="CMP_dCMP_dom"/>
</dbReference>
<evidence type="ECO:0000256" key="15">
    <source>
        <dbReference type="PIRSR" id="PIRSR006769-3"/>
    </source>
</evidence>
<dbReference type="UniPathway" id="UPA00275">
    <property type="reaction ID" value="UER00401"/>
</dbReference>
<dbReference type="Gene3D" id="3.40.430.10">
    <property type="entry name" value="Dihydrofolate Reductase, subunit A"/>
    <property type="match status" value="1"/>
</dbReference>
<dbReference type="GO" id="GO:0008703">
    <property type="term" value="F:5-amino-6-(5-phosphoribosylamino)uracil reductase activity"/>
    <property type="evidence" value="ECO:0007669"/>
    <property type="project" value="UniProtKB-EC"/>
</dbReference>
<feature type="binding site" evidence="14">
    <location>
        <position position="206"/>
    </location>
    <ligand>
        <name>substrate</name>
    </ligand>
</feature>
<feature type="binding site" evidence="14">
    <location>
        <position position="156"/>
    </location>
    <ligand>
        <name>NADP(+)</name>
        <dbReference type="ChEBI" id="CHEBI:58349"/>
    </ligand>
</feature>
<protein>
    <recommendedName>
        <fullName evidence="12">Riboflavin biosynthesis protein RibD</fullName>
    </recommendedName>
    <domain>
        <recommendedName>
            <fullName evidence="12">Diaminohydroxyphosphoribosylaminopyrimidine deaminase</fullName>
            <shortName evidence="12">DRAP deaminase</shortName>
            <ecNumber evidence="12">3.5.4.26</ecNumber>
        </recommendedName>
        <alternativeName>
            <fullName evidence="12">Riboflavin-specific deaminase</fullName>
        </alternativeName>
    </domain>
    <domain>
        <recommendedName>
            <fullName evidence="12">5-amino-6-(5-phosphoribosylamino)uracil reductase</fullName>
            <ecNumber evidence="12">1.1.1.193</ecNumber>
        </recommendedName>
        <alternativeName>
            <fullName evidence="12">HTP reductase</fullName>
        </alternativeName>
    </domain>
</protein>
<dbReference type="InterPro" id="IPR016192">
    <property type="entry name" value="APOBEC/CMP_deaminase_Zn-bd"/>
</dbReference>
<evidence type="ECO:0000256" key="6">
    <source>
        <dbReference type="ARBA" id="ARBA00022619"/>
    </source>
</evidence>
<evidence type="ECO:0000256" key="8">
    <source>
        <dbReference type="ARBA" id="ARBA00022833"/>
    </source>
</evidence>
<name>A0A7V7PQP1_9HYPH</name>
<evidence type="ECO:0000313" key="18">
    <source>
        <dbReference type="Proteomes" id="UP000432089"/>
    </source>
</evidence>
<feature type="binding site" evidence="14">
    <location>
        <position position="298"/>
    </location>
    <ligand>
        <name>substrate</name>
    </ligand>
</feature>
<dbReference type="EC" id="1.1.1.193" evidence="12"/>
<dbReference type="GO" id="GO:0008835">
    <property type="term" value="F:diaminohydroxyphosphoribosylaminopyrimidine deaminase activity"/>
    <property type="evidence" value="ECO:0007669"/>
    <property type="project" value="UniProtKB-EC"/>
</dbReference>
<evidence type="ECO:0000256" key="3">
    <source>
        <dbReference type="ARBA" id="ARBA00004910"/>
    </source>
</evidence>
<dbReference type="InterPro" id="IPR024072">
    <property type="entry name" value="DHFR-like_dom_sf"/>
</dbReference>
<organism evidence="17 18">
    <name type="scientific">Plantimonas leprariae</name>
    <dbReference type="NCBI Taxonomy" id="2615207"/>
    <lineage>
        <taxon>Bacteria</taxon>
        <taxon>Pseudomonadati</taxon>
        <taxon>Pseudomonadota</taxon>
        <taxon>Alphaproteobacteria</taxon>
        <taxon>Hyphomicrobiales</taxon>
        <taxon>Aurantimonadaceae</taxon>
        <taxon>Plantimonas</taxon>
    </lineage>
</organism>
<feature type="binding site" evidence="14">
    <location>
        <position position="209"/>
    </location>
    <ligand>
        <name>substrate</name>
    </ligand>
</feature>
<comment type="function">
    <text evidence="1 12">Converts 2,5-diamino-6-(ribosylamino)-4(3h)-pyrimidinone 5'-phosphate into 5-amino-6-(ribosylamino)-2,4(1h,3h)-pyrimidinedione 5'-phosphate.</text>
</comment>
<evidence type="ECO:0000259" key="16">
    <source>
        <dbReference type="PROSITE" id="PS51747"/>
    </source>
</evidence>
<dbReference type="PIRSF" id="PIRSF006769">
    <property type="entry name" value="RibD"/>
    <property type="match status" value="1"/>
</dbReference>
<keyword evidence="10 12" id="KW-0560">Oxidoreductase</keyword>
<evidence type="ECO:0000256" key="1">
    <source>
        <dbReference type="ARBA" id="ARBA00002151"/>
    </source>
</evidence>
<comment type="pathway">
    <text evidence="3 12">Cofactor biosynthesis; riboflavin biosynthesis; 5-amino-6-(D-ribitylamino)uracil from GTP: step 3/4.</text>
</comment>
<feature type="binding site" evidence="14">
    <location>
        <position position="225"/>
    </location>
    <ligand>
        <name>NADP(+)</name>
        <dbReference type="ChEBI" id="CHEBI:58349"/>
    </ligand>
</feature>
<dbReference type="EMBL" id="VZDO01000004">
    <property type="protein sequence ID" value="KAB0680710.1"/>
    <property type="molecule type" value="Genomic_DNA"/>
</dbReference>
<feature type="domain" description="CMP/dCMP-type deaminase" evidence="16">
    <location>
        <begin position="3"/>
        <end position="124"/>
    </location>
</feature>
<gene>
    <name evidence="17" type="primary">ribD</name>
    <name evidence="17" type="ORF">F6X38_06805</name>
</gene>
<dbReference type="PROSITE" id="PS00903">
    <property type="entry name" value="CYT_DCMP_DEAMINASES_1"/>
    <property type="match status" value="1"/>
</dbReference>
<dbReference type="SUPFAM" id="SSF53927">
    <property type="entry name" value="Cytidine deaminase-like"/>
    <property type="match status" value="1"/>
</dbReference>
<evidence type="ECO:0000256" key="14">
    <source>
        <dbReference type="PIRSR" id="PIRSR006769-2"/>
    </source>
</evidence>
<feature type="binding site" evidence="14">
    <location>
        <position position="186"/>
    </location>
    <ligand>
        <name>substrate</name>
    </ligand>
</feature>
<evidence type="ECO:0000256" key="9">
    <source>
        <dbReference type="ARBA" id="ARBA00022857"/>
    </source>
</evidence>
<evidence type="ECO:0000256" key="12">
    <source>
        <dbReference type="PIRNR" id="PIRNR006769"/>
    </source>
</evidence>
<dbReference type="NCBIfam" id="TIGR00326">
    <property type="entry name" value="eubact_ribD"/>
    <property type="match status" value="1"/>
</dbReference>
<feature type="binding site" evidence="15">
    <location>
        <position position="52"/>
    </location>
    <ligand>
        <name>Zn(2+)</name>
        <dbReference type="ChEBI" id="CHEBI:29105"/>
        <note>catalytic</note>
    </ligand>
</feature>
<keyword evidence="6 12" id="KW-0686">Riboflavin biosynthesis</keyword>
<dbReference type="PROSITE" id="PS51747">
    <property type="entry name" value="CYT_DCMP_DEAMINASES_2"/>
    <property type="match status" value="1"/>
</dbReference>
<comment type="similarity">
    <text evidence="4 12">In the N-terminal section; belongs to the cytidine and deoxycytidylate deaminase family.</text>
</comment>
<dbReference type="SUPFAM" id="SSF53597">
    <property type="entry name" value="Dihydrofolate reductase-like"/>
    <property type="match status" value="1"/>
</dbReference>
<comment type="catalytic activity">
    <reaction evidence="12">
        <text>2,5-diamino-6-hydroxy-4-(5-phosphoribosylamino)-pyrimidine + H2O + H(+) = 5-amino-6-(5-phospho-D-ribosylamino)uracil + NH4(+)</text>
        <dbReference type="Rhea" id="RHEA:21868"/>
        <dbReference type="ChEBI" id="CHEBI:15377"/>
        <dbReference type="ChEBI" id="CHEBI:15378"/>
        <dbReference type="ChEBI" id="CHEBI:28938"/>
        <dbReference type="ChEBI" id="CHEBI:58453"/>
        <dbReference type="ChEBI" id="CHEBI:58614"/>
        <dbReference type="EC" id="3.5.4.26"/>
    </reaction>
</comment>